<protein>
    <submittedName>
        <fullName evidence="2">Periplasmic heavy metal sensor</fullName>
    </submittedName>
</protein>
<dbReference type="Proteomes" id="UP000732193">
    <property type="component" value="Unassembled WGS sequence"/>
</dbReference>
<keyword evidence="1" id="KW-1133">Transmembrane helix</keyword>
<evidence type="ECO:0000313" key="3">
    <source>
        <dbReference type="Proteomes" id="UP000732193"/>
    </source>
</evidence>
<keyword evidence="1" id="KW-0812">Transmembrane</keyword>
<reference evidence="2 3" key="1">
    <citation type="submission" date="2021-01" db="EMBL/GenBank/DDBJ databases">
        <title>Diatom-associated Roseobacters Show Island Model of Population Structure.</title>
        <authorList>
            <person name="Qu L."/>
            <person name="Feng X."/>
            <person name="Chen Y."/>
            <person name="Li L."/>
            <person name="Wang X."/>
            <person name="Hu Z."/>
            <person name="Wang H."/>
            <person name="Luo H."/>
        </authorList>
    </citation>
    <scope>NUCLEOTIDE SEQUENCE [LARGE SCALE GENOMIC DNA]</scope>
    <source>
        <strain evidence="2 3">TR60-84</strain>
    </source>
</reference>
<evidence type="ECO:0000256" key="1">
    <source>
        <dbReference type="SAM" id="Phobius"/>
    </source>
</evidence>
<evidence type="ECO:0000313" key="2">
    <source>
        <dbReference type="EMBL" id="MBM1713129.1"/>
    </source>
</evidence>
<dbReference type="AlphaFoldDB" id="A0AAE3B5K9"/>
<dbReference type="RefSeq" id="WP_203241567.1">
    <property type="nucleotide sequence ID" value="NZ_JAFBRH010000001.1"/>
</dbReference>
<gene>
    <name evidence="2" type="ORF">JQV55_06110</name>
</gene>
<keyword evidence="1" id="KW-0472">Membrane</keyword>
<organism evidence="2 3">
    <name type="scientific">Sulfitobacter geojensis</name>
    <dbReference type="NCBI Taxonomy" id="1342299"/>
    <lineage>
        <taxon>Bacteria</taxon>
        <taxon>Pseudomonadati</taxon>
        <taxon>Pseudomonadota</taxon>
        <taxon>Alphaproteobacteria</taxon>
        <taxon>Rhodobacterales</taxon>
        <taxon>Roseobacteraceae</taxon>
        <taxon>Sulfitobacter</taxon>
    </lineage>
</organism>
<proteinExistence type="predicted"/>
<dbReference type="InterPro" id="IPR025961">
    <property type="entry name" value="Metal_resist"/>
</dbReference>
<feature type="transmembrane region" description="Helical" evidence="1">
    <location>
        <begin position="17"/>
        <end position="38"/>
    </location>
</feature>
<comment type="caution">
    <text evidence="2">The sequence shown here is derived from an EMBL/GenBank/DDBJ whole genome shotgun (WGS) entry which is preliminary data.</text>
</comment>
<accession>A0AAE3B5K9</accession>
<dbReference type="EMBL" id="JAFBRM010000001">
    <property type="protein sequence ID" value="MBM1713129.1"/>
    <property type="molecule type" value="Genomic_DNA"/>
</dbReference>
<dbReference type="Pfam" id="PF13801">
    <property type="entry name" value="Metal_resist"/>
    <property type="match status" value="1"/>
</dbReference>
<name>A0AAE3B5K9_9RHOB</name>
<keyword evidence="3" id="KW-1185">Reference proteome</keyword>
<sequence>MTETQVPKRRTRRAVKWAFGVSLALNLVFVGIFAGAALRHAGDKRGWDRKPEMSRSSGAPFVRALSQEDKRALRRALKERSAGLPDREERRLSQQQMIDVLRAEDFDADAIKRLFAEQTGVAAQLSGMAQAAWLELVSGMSAEERVEVADRLEEQLMRRKFKGPKRP</sequence>